<dbReference type="Gene3D" id="3.40.50.300">
    <property type="entry name" value="P-loop containing nucleotide triphosphate hydrolases"/>
    <property type="match status" value="1"/>
</dbReference>
<comment type="subunit">
    <text evidence="11">Monomer.</text>
</comment>
<dbReference type="PANTHER" id="PTHR21087">
    <property type="entry name" value="SHIKIMATE KINASE"/>
    <property type="match status" value="1"/>
</dbReference>
<feature type="binding site" evidence="11">
    <location>
        <begin position="11"/>
        <end position="16"/>
    </location>
    <ligand>
        <name>ATP</name>
        <dbReference type="ChEBI" id="CHEBI:30616"/>
    </ligand>
</feature>
<evidence type="ECO:0000256" key="2">
    <source>
        <dbReference type="ARBA" id="ARBA00006997"/>
    </source>
</evidence>
<evidence type="ECO:0000256" key="9">
    <source>
        <dbReference type="ARBA" id="ARBA00023141"/>
    </source>
</evidence>
<comment type="cofactor">
    <cofactor evidence="11">
        <name>Mg(2+)</name>
        <dbReference type="ChEBI" id="CHEBI:18420"/>
    </cofactor>
    <text evidence="11">Binds 1 Mg(2+) ion per subunit.</text>
</comment>
<dbReference type="GO" id="GO:0009073">
    <property type="term" value="P:aromatic amino acid family biosynthetic process"/>
    <property type="evidence" value="ECO:0007669"/>
    <property type="project" value="UniProtKB-KW"/>
</dbReference>
<comment type="caution">
    <text evidence="11">Lacks conserved residue(s) required for the propagation of feature annotation.</text>
</comment>
<dbReference type="UniPathway" id="UPA00053">
    <property type="reaction ID" value="UER00088"/>
</dbReference>
<feature type="binding site" evidence="11">
    <location>
        <position position="33"/>
    </location>
    <ligand>
        <name>substrate</name>
    </ligand>
</feature>
<dbReference type="PANTHER" id="PTHR21087:SF16">
    <property type="entry name" value="SHIKIMATE KINASE 1, CHLOROPLASTIC"/>
    <property type="match status" value="1"/>
</dbReference>
<keyword evidence="9 11" id="KW-0057">Aromatic amino acid biosynthesis</keyword>
<feature type="binding site" evidence="11">
    <location>
        <position position="116"/>
    </location>
    <ligand>
        <name>ATP</name>
        <dbReference type="ChEBI" id="CHEBI:30616"/>
    </ligand>
</feature>
<dbReference type="EMBL" id="UGPG01000001">
    <property type="protein sequence ID" value="STY42964.1"/>
    <property type="molecule type" value="Genomic_DNA"/>
</dbReference>
<keyword evidence="6 11" id="KW-0547">Nucleotide-binding</keyword>
<feature type="binding site" evidence="11">
    <location>
        <position position="57"/>
    </location>
    <ligand>
        <name>substrate</name>
    </ligand>
</feature>
<evidence type="ECO:0000313" key="13">
    <source>
        <dbReference type="Proteomes" id="UP000254879"/>
    </source>
</evidence>
<evidence type="ECO:0000256" key="8">
    <source>
        <dbReference type="ARBA" id="ARBA00022840"/>
    </source>
</evidence>
<dbReference type="GO" id="GO:0005829">
    <property type="term" value="C:cytosol"/>
    <property type="evidence" value="ECO:0007669"/>
    <property type="project" value="TreeGrafter"/>
</dbReference>
<dbReference type="EC" id="2.7.1.71" evidence="3 11"/>
<protein>
    <recommendedName>
        <fullName evidence="3 11">Shikimate kinase</fullName>
        <shortName evidence="11">SK</shortName>
        <ecNumber evidence="3 11">2.7.1.71</ecNumber>
    </recommendedName>
</protein>
<dbReference type="Pfam" id="PF01202">
    <property type="entry name" value="SKI"/>
    <property type="match status" value="1"/>
</dbReference>
<dbReference type="InterPro" id="IPR027417">
    <property type="entry name" value="P-loop_NTPase"/>
</dbReference>
<name>A0A378MAV8_LISGR</name>
<feature type="binding site" evidence="11">
    <location>
        <position position="134"/>
    </location>
    <ligand>
        <name>substrate</name>
    </ligand>
</feature>
<dbReference type="SUPFAM" id="SSF52540">
    <property type="entry name" value="P-loop containing nucleoside triphosphate hydrolases"/>
    <property type="match status" value="1"/>
</dbReference>
<feature type="binding site" evidence="11">
    <location>
        <position position="78"/>
    </location>
    <ligand>
        <name>substrate</name>
    </ligand>
</feature>
<dbReference type="GO" id="GO:0000287">
    <property type="term" value="F:magnesium ion binding"/>
    <property type="evidence" value="ECO:0007669"/>
    <property type="project" value="UniProtKB-UniRule"/>
</dbReference>
<dbReference type="GO" id="GO:0008652">
    <property type="term" value="P:amino acid biosynthetic process"/>
    <property type="evidence" value="ECO:0007669"/>
    <property type="project" value="UniProtKB-KW"/>
</dbReference>
<keyword evidence="4 11" id="KW-0028">Amino-acid biosynthesis</keyword>
<accession>A0A378MAV8</accession>
<reference evidence="12 13" key="1">
    <citation type="submission" date="2018-06" db="EMBL/GenBank/DDBJ databases">
        <authorList>
            <consortium name="Pathogen Informatics"/>
            <person name="Doyle S."/>
        </authorList>
    </citation>
    <scope>NUCLEOTIDE SEQUENCE [LARGE SCALE GENOMIC DNA]</scope>
    <source>
        <strain evidence="13">NCTC 10815</strain>
    </source>
</reference>
<evidence type="ECO:0000256" key="4">
    <source>
        <dbReference type="ARBA" id="ARBA00022605"/>
    </source>
</evidence>
<dbReference type="PRINTS" id="PR01100">
    <property type="entry name" value="SHIKIMTKNASE"/>
</dbReference>
<gene>
    <name evidence="11 12" type="primary">aroK</name>
    <name evidence="12" type="ORF">NCTC10815_00216</name>
</gene>
<keyword evidence="8 11" id="KW-0067">ATP-binding</keyword>
<comment type="subcellular location">
    <subcellularLocation>
        <location evidence="11">Cytoplasm</location>
    </subcellularLocation>
</comment>
<keyword evidence="11" id="KW-0479">Metal-binding</keyword>
<keyword evidence="11" id="KW-0963">Cytoplasm</keyword>
<evidence type="ECO:0000256" key="6">
    <source>
        <dbReference type="ARBA" id="ARBA00022741"/>
    </source>
</evidence>
<evidence type="ECO:0000256" key="10">
    <source>
        <dbReference type="ARBA" id="ARBA00048567"/>
    </source>
</evidence>
<evidence type="ECO:0000256" key="3">
    <source>
        <dbReference type="ARBA" id="ARBA00012154"/>
    </source>
</evidence>
<dbReference type="GO" id="GO:0005524">
    <property type="term" value="F:ATP binding"/>
    <property type="evidence" value="ECO:0007669"/>
    <property type="project" value="UniProtKB-UniRule"/>
</dbReference>
<dbReference type="HAMAP" id="MF_00109">
    <property type="entry name" value="Shikimate_kinase"/>
    <property type="match status" value="1"/>
</dbReference>
<feature type="binding site" evidence="11">
    <location>
        <position position="15"/>
    </location>
    <ligand>
        <name>Mg(2+)</name>
        <dbReference type="ChEBI" id="CHEBI:18420"/>
    </ligand>
</feature>
<keyword evidence="7 11" id="KW-0418">Kinase</keyword>
<evidence type="ECO:0000256" key="5">
    <source>
        <dbReference type="ARBA" id="ARBA00022679"/>
    </source>
</evidence>
<dbReference type="InterPro" id="IPR023000">
    <property type="entry name" value="Shikimate_kinase_CS"/>
</dbReference>
<dbReference type="AlphaFoldDB" id="A0A378MAV8"/>
<keyword evidence="5 11" id="KW-0808">Transferase</keyword>
<evidence type="ECO:0000313" key="12">
    <source>
        <dbReference type="EMBL" id="STY42964.1"/>
    </source>
</evidence>
<dbReference type="Proteomes" id="UP000254879">
    <property type="component" value="Unassembled WGS sequence"/>
</dbReference>
<evidence type="ECO:0000256" key="1">
    <source>
        <dbReference type="ARBA" id="ARBA00004842"/>
    </source>
</evidence>
<dbReference type="GO" id="GO:0009423">
    <property type="term" value="P:chorismate biosynthetic process"/>
    <property type="evidence" value="ECO:0007669"/>
    <property type="project" value="UniProtKB-UniRule"/>
</dbReference>
<evidence type="ECO:0000256" key="11">
    <source>
        <dbReference type="HAMAP-Rule" id="MF_00109"/>
    </source>
</evidence>
<dbReference type="RefSeq" id="WP_003756312.1">
    <property type="nucleotide sequence ID" value="NZ_CABKNG010000001.1"/>
</dbReference>
<dbReference type="CDD" id="cd00464">
    <property type="entry name" value="SK"/>
    <property type="match status" value="1"/>
</dbReference>
<dbReference type="InterPro" id="IPR000623">
    <property type="entry name" value="Shikimate_kinase/TSH1"/>
</dbReference>
<dbReference type="GO" id="GO:0004765">
    <property type="term" value="F:shikimate kinase activity"/>
    <property type="evidence" value="ECO:0007669"/>
    <property type="project" value="UniProtKB-UniRule"/>
</dbReference>
<keyword evidence="11" id="KW-0460">Magnesium</keyword>
<evidence type="ECO:0000256" key="7">
    <source>
        <dbReference type="ARBA" id="ARBA00022777"/>
    </source>
</evidence>
<proteinExistence type="inferred from homology"/>
<organism evidence="12 13">
    <name type="scientific">Listeria grayi</name>
    <name type="common">Listeria murrayi</name>
    <dbReference type="NCBI Taxonomy" id="1641"/>
    <lineage>
        <taxon>Bacteria</taxon>
        <taxon>Bacillati</taxon>
        <taxon>Bacillota</taxon>
        <taxon>Bacilli</taxon>
        <taxon>Bacillales</taxon>
        <taxon>Listeriaceae</taxon>
        <taxon>Listeria</taxon>
    </lineage>
</organism>
<dbReference type="InterPro" id="IPR031322">
    <property type="entry name" value="Shikimate/glucono_kinase"/>
</dbReference>
<comment type="similarity">
    <text evidence="2 11">Belongs to the shikimate kinase family.</text>
</comment>
<comment type="pathway">
    <text evidence="1 11">Metabolic intermediate biosynthesis; chorismate biosynthesis; chorismate from D-erythrose 4-phosphate and phosphoenolpyruvate: step 5/7.</text>
</comment>
<sequence length="166" mass="18341">MKQVILVGFMGAGKTTIGKLLAKRKGMPYYDIDEEIVQDQKQTIAAIFAESGEEAFRKLETAKLQELLGKNGVISTGGGIVLNADNRELLTSHPAVFYLQTSPTTFLERLKEDTSRPLIQQKTMAEVEAIFEPRVPLYEGVASHIITTDEKSPEVIVEEIIAKTTC</sequence>
<comment type="function">
    <text evidence="11">Catalyzes the specific phosphorylation of the 3-hydroxyl group of shikimic acid using ATP as a cosubstrate.</text>
</comment>
<dbReference type="PROSITE" id="PS01128">
    <property type="entry name" value="SHIKIMATE_KINASE"/>
    <property type="match status" value="1"/>
</dbReference>
<comment type="catalytic activity">
    <reaction evidence="10 11">
        <text>shikimate + ATP = 3-phosphoshikimate + ADP + H(+)</text>
        <dbReference type="Rhea" id="RHEA:13121"/>
        <dbReference type="ChEBI" id="CHEBI:15378"/>
        <dbReference type="ChEBI" id="CHEBI:30616"/>
        <dbReference type="ChEBI" id="CHEBI:36208"/>
        <dbReference type="ChEBI" id="CHEBI:145989"/>
        <dbReference type="ChEBI" id="CHEBI:456216"/>
        <dbReference type="EC" id="2.7.1.71"/>
    </reaction>
</comment>